<comment type="subcellular location">
    <subcellularLocation>
        <location evidence="1">Endoplasmic reticulum membrane</location>
        <topology evidence="1">Single-pass type II membrane protein</topology>
    </subcellularLocation>
</comment>
<comment type="caution">
    <text evidence="12">The sequence shown here is derived from an EMBL/GenBank/DDBJ whole genome shotgun (WGS) entry which is preliminary data.</text>
</comment>
<keyword evidence="7 9" id="KW-0472">Membrane</keyword>
<dbReference type="OrthoDB" id="10261524at2759"/>
<feature type="compositionally biased region" description="Basic and acidic residues" evidence="10">
    <location>
        <begin position="231"/>
        <end position="249"/>
    </location>
</feature>
<evidence type="ECO:0000256" key="8">
    <source>
        <dbReference type="ARBA" id="ARBA00045670"/>
    </source>
</evidence>
<evidence type="ECO:0000256" key="4">
    <source>
        <dbReference type="ARBA" id="ARBA00022824"/>
    </source>
</evidence>
<feature type="region of interest" description="Disordered" evidence="10">
    <location>
        <begin position="122"/>
        <end position="151"/>
    </location>
</feature>
<dbReference type="AlphaFoldDB" id="A0A9P4UVT9"/>
<dbReference type="Pfam" id="PF04573">
    <property type="entry name" value="SPC22"/>
    <property type="match status" value="2"/>
</dbReference>
<protein>
    <recommendedName>
        <fullName evidence="9">Signal peptidase subunit 3</fullName>
    </recommendedName>
</protein>
<evidence type="ECO:0000256" key="11">
    <source>
        <dbReference type="SAM" id="Phobius"/>
    </source>
</evidence>
<evidence type="ECO:0000256" key="9">
    <source>
        <dbReference type="PIRNR" id="PIRNR016089"/>
    </source>
</evidence>
<dbReference type="Proteomes" id="UP000799444">
    <property type="component" value="Unassembled WGS sequence"/>
</dbReference>
<dbReference type="PIRSF" id="PIRSF016089">
    <property type="entry name" value="SPC22"/>
    <property type="match status" value="1"/>
</dbReference>
<keyword evidence="13" id="KW-1185">Reference proteome</keyword>
<comment type="similarity">
    <text evidence="2 9">Belongs to the SPCS3 family.</text>
</comment>
<sequence length="259" mass="29091">MHSTLVRVQNVFGFFTTVAFTVAAVIALSTFIHPQFPSATVQLRNVQIVRGRPNYYSYKKEEYAHIKFSLDTDLSTLFNWNTKQVFLYLKAVYPPNKAGQPHSEAIIWDAILPAASAPWHQNHYIHPDPRKSQSKNSKAKNKVKAKGKAAGLDSPYKRGELHLSDSNPKYRITDISGKLQNRTDVRLELGWNVQPWVGALTWANKNKYGVWEALEGGESDKFDFPSIGGKKKADDLATEKGQEGHRLEVGGDQPIKRGS</sequence>
<keyword evidence="3 11" id="KW-0812">Transmembrane</keyword>
<dbReference type="GO" id="GO:0006465">
    <property type="term" value="P:signal peptide processing"/>
    <property type="evidence" value="ECO:0007669"/>
    <property type="project" value="UniProtKB-UniRule"/>
</dbReference>
<dbReference type="GO" id="GO:0005787">
    <property type="term" value="C:signal peptidase complex"/>
    <property type="evidence" value="ECO:0007669"/>
    <property type="project" value="UniProtKB-UniRule"/>
</dbReference>
<evidence type="ECO:0000256" key="6">
    <source>
        <dbReference type="ARBA" id="ARBA00022989"/>
    </source>
</evidence>
<evidence type="ECO:0000313" key="13">
    <source>
        <dbReference type="Proteomes" id="UP000799444"/>
    </source>
</evidence>
<dbReference type="PANTHER" id="PTHR12804">
    <property type="entry name" value="MICROSOMAL SIGNAL PEPTIDASE 23 KD SUBUNIT SPC22/23"/>
    <property type="match status" value="1"/>
</dbReference>
<evidence type="ECO:0000256" key="5">
    <source>
        <dbReference type="ARBA" id="ARBA00022968"/>
    </source>
</evidence>
<dbReference type="PANTHER" id="PTHR12804:SF0">
    <property type="entry name" value="SIGNAL PEPTIDASE COMPLEX SUBUNIT 3"/>
    <property type="match status" value="1"/>
</dbReference>
<evidence type="ECO:0000313" key="12">
    <source>
        <dbReference type="EMBL" id="KAF2727153.1"/>
    </source>
</evidence>
<accession>A0A9P4UVT9</accession>
<gene>
    <name evidence="12" type="ORF">EJ04DRAFT_479495</name>
</gene>
<evidence type="ECO:0000256" key="3">
    <source>
        <dbReference type="ARBA" id="ARBA00022692"/>
    </source>
</evidence>
<evidence type="ECO:0000256" key="10">
    <source>
        <dbReference type="SAM" id="MobiDB-lite"/>
    </source>
</evidence>
<proteinExistence type="inferred from homology"/>
<evidence type="ECO:0000256" key="1">
    <source>
        <dbReference type="ARBA" id="ARBA00004648"/>
    </source>
</evidence>
<keyword evidence="5" id="KW-0735">Signal-anchor</keyword>
<dbReference type="EMBL" id="ML996351">
    <property type="protein sequence ID" value="KAF2727153.1"/>
    <property type="molecule type" value="Genomic_DNA"/>
</dbReference>
<comment type="function">
    <text evidence="8">Essential component of the signal peptidase complex (SPC) which catalyzes the cleavage of N-terminal signal sequences from nascent proteins as they are translocated into the lumen of the endoplasmic reticulum. Essential for the SPC catalytic activity, possibly by stabilizing and positioning the active center of the complex close to the lumenal surface. Essential for viability.</text>
</comment>
<dbReference type="InterPro" id="IPR007653">
    <property type="entry name" value="SPC3"/>
</dbReference>
<feature type="transmembrane region" description="Helical" evidence="11">
    <location>
        <begin position="12"/>
        <end position="32"/>
    </location>
</feature>
<evidence type="ECO:0000256" key="2">
    <source>
        <dbReference type="ARBA" id="ARBA00009289"/>
    </source>
</evidence>
<dbReference type="GO" id="GO:0045047">
    <property type="term" value="P:protein targeting to ER"/>
    <property type="evidence" value="ECO:0007669"/>
    <property type="project" value="TreeGrafter"/>
</dbReference>
<reference evidence="12" key="1">
    <citation type="journal article" date="2020" name="Stud. Mycol.">
        <title>101 Dothideomycetes genomes: a test case for predicting lifestyles and emergence of pathogens.</title>
        <authorList>
            <person name="Haridas S."/>
            <person name="Albert R."/>
            <person name="Binder M."/>
            <person name="Bloem J."/>
            <person name="Labutti K."/>
            <person name="Salamov A."/>
            <person name="Andreopoulos B."/>
            <person name="Baker S."/>
            <person name="Barry K."/>
            <person name="Bills G."/>
            <person name="Bluhm B."/>
            <person name="Cannon C."/>
            <person name="Castanera R."/>
            <person name="Culley D."/>
            <person name="Daum C."/>
            <person name="Ezra D."/>
            <person name="Gonzalez J."/>
            <person name="Henrissat B."/>
            <person name="Kuo A."/>
            <person name="Liang C."/>
            <person name="Lipzen A."/>
            <person name="Lutzoni F."/>
            <person name="Magnuson J."/>
            <person name="Mondo S."/>
            <person name="Nolan M."/>
            <person name="Ohm R."/>
            <person name="Pangilinan J."/>
            <person name="Park H.-J."/>
            <person name="Ramirez L."/>
            <person name="Alfaro M."/>
            <person name="Sun H."/>
            <person name="Tritt A."/>
            <person name="Yoshinaga Y."/>
            <person name="Zwiers L.-H."/>
            <person name="Turgeon B."/>
            <person name="Goodwin S."/>
            <person name="Spatafora J."/>
            <person name="Crous P."/>
            <person name="Grigoriev I."/>
        </authorList>
    </citation>
    <scope>NUCLEOTIDE SEQUENCE</scope>
    <source>
        <strain evidence="12">CBS 125425</strain>
    </source>
</reference>
<organism evidence="12 13">
    <name type="scientific">Polyplosphaeria fusca</name>
    <dbReference type="NCBI Taxonomy" id="682080"/>
    <lineage>
        <taxon>Eukaryota</taxon>
        <taxon>Fungi</taxon>
        <taxon>Dikarya</taxon>
        <taxon>Ascomycota</taxon>
        <taxon>Pezizomycotina</taxon>
        <taxon>Dothideomycetes</taxon>
        <taxon>Pleosporomycetidae</taxon>
        <taxon>Pleosporales</taxon>
        <taxon>Tetraplosphaeriaceae</taxon>
        <taxon>Polyplosphaeria</taxon>
    </lineage>
</organism>
<keyword evidence="4 9" id="KW-0256">Endoplasmic reticulum</keyword>
<name>A0A9P4UVT9_9PLEO</name>
<feature type="compositionally biased region" description="Basic residues" evidence="10">
    <location>
        <begin position="137"/>
        <end position="147"/>
    </location>
</feature>
<feature type="region of interest" description="Disordered" evidence="10">
    <location>
        <begin position="218"/>
        <end position="259"/>
    </location>
</feature>
<evidence type="ECO:0000256" key="7">
    <source>
        <dbReference type="ARBA" id="ARBA00023136"/>
    </source>
</evidence>
<keyword evidence="6 11" id="KW-1133">Transmembrane helix</keyword>